<keyword evidence="2" id="KW-1185">Reference proteome</keyword>
<evidence type="ECO:0000313" key="1">
    <source>
        <dbReference type="EMBL" id="KAF2474352.1"/>
    </source>
</evidence>
<accession>A0ACB6R7R0</accession>
<evidence type="ECO:0000313" key="2">
    <source>
        <dbReference type="Proteomes" id="UP000799755"/>
    </source>
</evidence>
<dbReference type="EMBL" id="MU003498">
    <property type="protein sequence ID" value="KAF2474352.1"/>
    <property type="molecule type" value="Genomic_DNA"/>
</dbReference>
<dbReference type="Proteomes" id="UP000799755">
    <property type="component" value="Unassembled WGS sequence"/>
</dbReference>
<comment type="caution">
    <text evidence="1">The sequence shown here is derived from an EMBL/GenBank/DDBJ whole genome shotgun (WGS) entry which is preliminary data.</text>
</comment>
<sequence length="509" mass="56628">MLDLLKKVHNAVHSIHNALEKYIREDIAAEQEQLVFCVVGRLSVRSSSVAAWIRAIAHEQDHVSMSHDAHIPLFLRTEKKTRAIEPETCCPHLTYLVRCAHPASCQSPFNSSVNYCNLSYSNALGMDTMPSSRTTSIFFSRVYTTMKSLGTSLRQKLKVLDRNMSLLLCATVGGKGLWPQNFEWFEKLLPPEGNRTVSRYGAIFVVVMNILKPAWARRGRQAEPEDLITTGSAITIVEKEDFLNGIWAPPAPYGAHPLAGPYSVCSAPSSWITSMENWRSSVGPFQQGLSYLLSQLYVFITRVGEASRFFSFGGWTNIISWAVDAGHWNSRLTVMMAAPSTTNMPRPLQIRTEPRSMKTSAVSESHIPKMEWSRLPLTLTISFQYWALILGSESDSLDSIALAYISSGRFARVDVLDTAGYSAPGMINVLAASSAVFMFAIGVSVWSIEKLSATCSAVLSTACHLKYPRMRHHEKEVPWEVELLDDNGLMDGRGGRGNASYQRPDKFCD</sequence>
<gene>
    <name evidence="1" type="ORF">BDR25DRAFT_351902</name>
</gene>
<organism evidence="1 2">
    <name type="scientific">Lindgomyces ingoldianus</name>
    <dbReference type="NCBI Taxonomy" id="673940"/>
    <lineage>
        <taxon>Eukaryota</taxon>
        <taxon>Fungi</taxon>
        <taxon>Dikarya</taxon>
        <taxon>Ascomycota</taxon>
        <taxon>Pezizomycotina</taxon>
        <taxon>Dothideomycetes</taxon>
        <taxon>Pleosporomycetidae</taxon>
        <taxon>Pleosporales</taxon>
        <taxon>Lindgomycetaceae</taxon>
        <taxon>Lindgomyces</taxon>
    </lineage>
</organism>
<name>A0ACB6R7R0_9PLEO</name>
<reference evidence="1" key="1">
    <citation type="journal article" date="2020" name="Stud. Mycol.">
        <title>101 Dothideomycetes genomes: a test case for predicting lifestyles and emergence of pathogens.</title>
        <authorList>
            <person name="Haridas S."/>
            <person name="Albert R."/>
            <person name="Binder M."/>
            <person name="Bloem J."/>
            <person name="Labutti K."/>
            <person name="Salamov A."/>
            <person name="Andreopoulos B."/>
            <person name="Baker S."/>
            <person name="Barry K."/>
            <person name="Bills G."/>
            <person name="Bluhm B."/>
            <person name="Cannon C."/>
            <person name="Castanera R."/>
            <person name="Culley D."/>
            <person name="Daum C."/>
            <person name="Ezra D."/>
            <person name="Gonzalez J."/>
            <person name="Henrissat B."/>
            <person name="Kuo A."/>
            <person name="Liang C."/>
            <person name="Lipzen A."/>
            <person name="Lutzoni F."/>
            <person name="Magnuson J."/>
            <person name="Mondo S."/>
            <person name="Nolan M."/>
            <person name="Ohm R."/>
            <person name="Pangilinan J."/>
            <person name="Park H.-J."/>
            <person name="Ramirez L."/>
            <person name="Alfaro M."/>
            <person name="Sun H."/>
            <person name="Tritt A."/>
            <person name="Yoshinaga Y."/>
            <person name="Zwiers L.-H."/>
            <person name="Turgeon B."/>
            <person name="Goodwin S."/>
            <person name="Spatafora J."/>
            <person name="Crous P."/>
            <person name="Grigoriev I."/>
        </authorList>
    </citation>
    <scope>NUCLEOTIDE SEQUENCE</scope>
    <source>
        <strain evidence="1">ATCC 200398</strain>
    </source>
</reference>
<protein>
    <submittedName>
        <fullName evidence="1">Uncharacterized protein</fullName>
    </submittedName>
</protein>
<proteinExistence type="predicted"/>